<comment type="caution">
    <text evidence="1">The sequence shown here is derived from an EMBL/GenBank/DDBJ whole genome shotgun (WGS) entry which is preliminary data.</text>
</comment>
<name>A0ABW0Q2R7_9HYPH</name>
<reference evidence="2" key="1">
    <citation type="journal article" date="2019" name="Int. J. Syst. Evol. Microbiol.">
        <title>The Global Catalogue of Microorganisms (GCM) 10K type strain sequencing project: providing services to taxonomists for standard genome sequencing and annotation.</title>
        <authorList>
            <consortium name="The Broad Institute Genomics Platform"/>
            <consortium name="The Broad Institute Genome Sequencing Center for Infectious Disease"/>
            <person name="Wu L."/>
            <person name="Ma J."/>
        </authorList>
    </citation>
    <scope>NUCLEOTIDE SEQUENCE [LARGE SCALE GENOMIC DNA]</scope>
    <source>
        <strain evidence="2">KACC 12633</strain>
    </source>
</reference>
<keyword evidence="2" id="KW-1185">Reference proteome</keyword>
<organism evidence="1 2">
    <name type="scientific">Kaistia terrae</name>
    <dbReference type="NCBI Taxonomy" id="537017"/>
    <lineage>
        <taxon>Bacteria</taxon>
        <taxon>Pseudomonadati</taxon>
        <taxon>Pseudomonadota</taxon>
        <taxon>Alphaproteobacteria</taxon>
        <taxon>Hyphomicrobiales</taxon>
        <taxon>Kaistiaceae</taxon>
        <taxon>Kaistia</taxon>
    </lineage>
</organism>
<evidence type="ECO:0000313" key="2">
    <source>
        <dbReference type="Proteomes" id="UP001596150"/>
    </source>
</evidence>
<evidence type="ECO:0008006" key="3">
    <source>
        <dbReference type="Google" id="ProtNLM"/>
    </source>
</evidence>
<protein>
    <recommendedName>
        <fullName evidence="3">Ferredoxin</fullName>
    </recommendedName>
</protein>
<gene>
    <name evidence="1" type="ORF">ACFPP9_25665</name>
</gene>
<dbReference type="Proteomes" id="UP001596150">
    <property type="component" value="Unassembled WGS sequence"/>
</dbReference>
<accession>A0ABW0Q2R7</accession>
<dbReference type="RefSeq" id="WP_266346154.1">
    <property type="nucleotide sequence ID" value="NZ_JAPKNH010000013.1"/>
</dbReference>
<proteinExistence type="predicted"/>
<sequence length="86" mass="9527">MSRNYLVCEGCVEPLDISDRYYPGIDCVLCVKCAPTFMDLLSEPTSFVEQDDDAMPLSREKREAMLDAHIAAGGHPQDSMATRAVE</sequence>
<dbReference type="EMBL" id="JBHSML010000032">
    <property type="protein sequence ID" value="MFC5519179.1"/>
    <property type="molecule type" value="Genomic_DNA"/>
</dbReference>
<evidence type="ECO:0000313" key="1">
    <source>
        <dbReference type="EMBL" id="MFC5519179.1"/>
    </source>
</evidence>